<dbReference type="Gene3D" id="2.80.10.50">
    <property type="match status" value="4"/>
</dbReference>
<dbReference type="EMBL" id="CP098023">
    <property type="protein sequence ID" value="WKD50977.1"/>
    <property type="molecule type" value="Genomic_DNA"/>
</dbReference>
<sequence length="682" mass="75349">MNAINKRLPLVIRYSVAILLFILFSNGTQAHIGDFSFATFNMQGANSDTDSTWEVDVKGILTGEREYLGASRDLVALQEAGAVPASAGTPLNSWEDSEVPGAVVSEYRWTVNRQTYYIYHLPVFGDHDTPSDGRRTNIAIVSRYRASDVYIHAATEGTSRESFGITINSGAQGSTPTTVYTIHAGSYGRTRLNNADTILEEIAQTHAGASWLALGDFNRDLENHEYPDANGNTLPDLTPTLPNGSHLYRSFQPTHIFPTNDERPGELDFAVSSDLIAGFGGRNLPVYSDHSAVGFQLGGAAGEGHLALRLRDKNKCVEIAGGQPVNGANLQLWDCETRPGQRWSFSADGTVRAMGMCMGIDANNQYNVQLQACVSGSTSQRWAVDHQNGFIENPHRGLCLDVNRQVGGANANGENIDLFDCSRLDFRADYSWVIPAREGSLVPVKDYNKCVEVSGAQSDNGTQIIIWGCMDLPTQVPEQRWTFSTDGTVRSLGKCLDNSGGGSENGNRIQLWDCSDHGNNRHQQWLIVKNQLRNPDTNKCFDLSQGNTSNGNDVWLWGCNATNRNQQWLFPEVQGRLMLADSSVRDCLDDEGGQLLDGVCKPYNDQEAGNQFLQINIDGTIYNDGKCLDVNSSQANQVEWRVCNGSDSQRWYLDDDLRLNNSVYWPLVIDTYSLSETEFIMW</sequence>
<evidence type="ECO:0000256" key="2">
    <source>
        <dbReference type="ARBA" id="ARBA00023157"/>
    </source>
</evidence>
<feature type="domain" description="Ricin B lectin" evidence="3">
    <location>
        <begin position="438"/>
        <end position="571"/>
    </location>
</feature>
<gene>
    <name evidence="4" type="ORF">M8T91_06030</name>
</gene>
<dbReference type="Pfam" id="PF03372">
    <property type="entry name" value="Exo_endo_phos"/>
    <property type="match status" value="1"/>
</dbReference>
<feature type="domain" description="Ricin B lectin" evidence="3">
    <location>
        <begin position="304"/>
        <end position="435"/>
    </location>
</feature>
<dbReference type="SUPFAM" id="SSF56219">
    <property type="entry name" value="DNase I-like"/>
    <property type="match status" value="1"/>
</dbReference>
<evidence type="ECO:0000313" key="4">
    <source>
        <dbReference type="EMBL" id="WKD50977.1"/>
    </source>
</evidence>
<evidence type="ECO:0000256" key="1">
    <source>
        <dbReference type="ARBA" id="ARBA00022734"/>
    </source>
</evidence>
<organism evidence="4 5">
    <name type="scientific">Microbulbifer spongiae</name>
    <dbReference type="NCBI Taxonomy" id="2944933"/>
    <lineage>
        <taxon>Bacteria</taxon>
        <taxon>Pseudomonadati</taxon>
        <taxon>Pseudomonadota</taxon>
        <taxon>Gammaproteobacteria</taxon>
        <taxon>Cellvibrionales</taxon>
        <taxon>Microbulbiferaceae</taxon>
        <taxon>Microbulbifer</taxon>
    </lineage>
</organism>
<dbReference type="InterPro" id="IPR000772">
    <property type="entry name" value="Ricin_B_lectin"/>
</dbReference>
<dbReference type="Proteomes" id="UP001321520">
    <property type="component" value="Chromosome"/>
</dbReference>
<dbReference type="InterPro" id="IPR036691">
    <property type="entry name" value="Endo/exonu/phosph_ase_sf"/>
</dbReference>
<dbReference type="SMART" id="SM00458">
    <property type="entry name" value="RICIN"/>
    <property type="match status" value="2"/>
</dbReference>
<evidence type="ECO:0000259" key="3">
    <source>
        <dbReference type="SMART" id="SM00458"/>
    </source>
</evidence>
<reference evidence="4 5" key="1">
    <citation type="submission" date="2022-05" db="EMBL/GenBank/DDBJ databases">
        <title>Microbulbifer sp. nov., isolated from sponge.</title>
        <authorList>
            <person name="Gao L."/>
        </authorList>
    </citation>
    <scope>NUCLEOTIDE SEQUENCE [LARGE SCALE GENOMIC DNA]</scope>
    <source>
        <strain evidence="4 5">MI-G</strain>
    </source>
</reference>
<proteinExistence type="predicted"/>
<dbReference type="InterPro" id="IPR035992">
    <property type="entry name" value="Ricin_B-like_lectins"/>
</dbReference>
<keyword evidence="2" id="KW-1015">Disulfide bond</keyword>
<protein>
    <submittedName>
        <fullName evidence="4">Ricin-type beta-trefoil lectin domain protein</fullName>
    </submittedName>
</protein>
<dbReference type="Gene3D" id="3.60.10.10">
    <property type="entry name" value="Endonuclease/exonuclease/phosphatase"/>
    <property type="match status" value="1"/>
</dbReference>
<accession>A0ABY9EFL2</accession>
<dbReference type="PROSITE" id="PS50231">
    <property type="entry name" value="RICIN_B_LECTIN"/>
    <property type="match status" value="3"/>
</dbReference>
<dbReference type="Pfam" id="PF00652">
    <property type="entry name" value="Ricin_B_lectin"/>
    <property type="match status" value="3"/>
</dbReference>
<keyword evidence="5" id="KW-1185">Reference proteome</keyword>
<keyword evidence="1" id="KW-0430">Lectin</keyword>
<dbReference type="PANTHER" id="PTHR11675">
    <property type="entry name" value="N-ACETYLGALACTOSAMINYLTRANSFERASE"/>
    <property type="match status" value="1"/>
</dbReference>
<evidence type="ECO:0000313" key="5">
    <source>
        <dbReference type="Proteomes" id="UP001321520"/>
    </source>
</evidence>
<dbReference type="PRINTS" id="PR01388">
    <property type="entry name" value="CDTOXINB"/>
</dbReference>
<dbReference type="RefSeq" id="WP_301417799.1">
    <property type="nucleotide sequence ID" value="NZ_CP098023.1"/>
</dbReference>
<name>A0ABY9EFL2_9GAMM</name>
<dbReference type="SUPFAM" id="SSF50370">
    <property type="entry name" value="Ricin B-like lectins"/>
    <property type="match status" value="3"/>
</dbReference>
<dbReference type="InterPro" id="IPR003539">
    <property type="entry name" value="CD_toxinB"/>
</dbReference>
<dbReference type="InterPro" id="IPR005135">
    <property type="entry name" value="Endo/exonuclease/phosphatase"/>
</dbReference>